<dbReference type="AlphaFoldDB" id="A0A2K3KW13"/>
<reference evidence="2 3" key="2">
    <citation type="journal article" date="2017" name="Front. Plant Sci.">
        <title>Gene Classification and Mining of Molecular Markers Useful in Red Clover (Trifolium pratense) Breeding.</title>
        <authorList>
            <person name="Istvanek J."/>
            <person name="Dluhosova J."/>
            <person name="Dluhos P."/>
            <person name="Patkova L."/>
            <person name="Nedelnik J."/>
            <person name="Repkova J."/>
        </authorList>
    </citation>
    <scope>NUCLEOTIDE SEQUENCE [LARGE SCALE GENOMIC DNA]</scope>
    <source>
        <strain evidence="3">cv. Tatra</strain>
        <tissue evidence="2">Young leaves</tissue>
    </source>
</reference>
<name>A0A2K3KW13_TRIPR</name>
<dbReference type="Proteomes" id="UP000236291">
    <property type="component" value="Unassembled WGS sequence"/>
</dbReference>
<accession>A0A2K3KW13</accession>
<evidence type="ECO:0000313" key="2">
    <source>
        <dbReference type="EMBL" id="PNX70444.1"/>
    </source>
</evidence>
<feature type="compositionally biased region" description="Basic and acidic residues" evidence="1">
    <location>
        <begin position="34"/>
        <end position="62"/>
    </location>
</feature>
<protein>
    <submittedName>
        <fullName evidence="2">Uncharacterized protein</fullName>
    </submittedName>
</protein>
<feature type="region of interest" description="Disordered" evidence="1">
    <location>
        <begin position="24"/>
        <end position="116"/>
    </location>
</feature>
<sequence length="146" mass="16125">TWDDLLVKAQAYIQYEEVQAADFARLSRPGSSHPARESTHRSDNRGGDRGSNRGGDRGDEIMINRGKVAEANPLEARPRQKQLKEFVKRNNDPRPEAAEARAVEEVLPQPSGKNSAKQIVMSVSRSEDFAIPSCFGDIYTGPTLST</sequence>
<comment type="caution">
    <text evidence="2">The sequence shown here is derived from an EMBL/GenBank/DDBJ whole genome shotgun (WGS) entry which is preliminary data.</text>
</comment>
<feature type="non-terminal residue" evidence="2">
    <location>
        <position position="1"/>
    </location>
</feature>
<gene>
    <name evidence="2" type="ORF">L195_g057399</name>
</gene>
<proteinExistence type="predicted"/>
<evidence type="ECO:0000313" key="3">
    <source>
        <dbReference type="Proteomes" id="UP000236291"/>
    </source>
</evidence>
<reference evidence="2 3" key="1">
    <citation type="journal article" date="2014" name="Am. J. Bot.">
        <title>Genome assembly and annotation for red clover (Trifolium pratense; Fabaceae).</title>
        <authorList>
            <person name="Istvanek J."/>
            <person name="Jaros M."/>
            <person name="Krenek A."/>
            <person name="Repkova J."/>
        </authorList>
    </citation>
    <scope>NUCLEOTIDE SEQUENCE [LARGE SCALE GENOMIC DNA]</scope>
    <source>
        <strain evidence="3">cv. Tatra</strain>
        <tissue evidence="2">Young leaves</tissue>
    </source>
</reference>
<feature type="compositionally biased region" description="Basic and acidic residues" evidence="1">
    <location>
        <begin position="76"/>
        <end position="104"/>
    </location>
</feature>
<organism evidence="2 3">
    <name type="scientific">Trifolium pratense</name>
    <name type="common">Red clover</name>
    <dbReference type="NCBI Taxonomy" id="57577"/>
    <lineage>
        <taxon>Eukaryota</taxon>
        <taxon>Viridiplantae</taxon>
        <taxon>Streptophyta</taxon>
        <taxon>Embryophyta</taxon>
        <taxon>Tracheophyta</taxon>
        <taxon>Spermatophyta</taxon>
        <taxon>Magnoliopsida</taxon>
        <taxon>eudicotyledons</taxon>
        <taxon>Gunneridae</taxon>
        <taxon>Pentapetalae</taxon>
        <taxon>rosids</taxon>
        <taxon>fabids</taxon>
        <taxon>Fabales</taxon>
        <taxon>Fabaceae</taxon>
        <taxon>Papilionoideae</taxon>
        <taxon>50 kb inversion clade</taxon>
        <taxon>NPAAA clade</taxon>
        <taxon>Hologalegina</taxon>
        <taxon>IRL clade</taxon>
        <taxon>Trifolieae</taxon>
        <taxon>Trifolium</taxon>
    </lineage>
</organism>
<dbReference type="EMBL" id="ASHM01113512">
    <property type="protein sequence ID" value="PNX70444.1"/>
    <property type="molecule type" value="Genomic_DNA"/>
</dbReference>
<feature type="non-terminal residue" evidence="2">
    <location>
        <position position="146"/>
    </location>
</feature>
<evidence type="ECO:0000256" key="1">
    <source>
        <dbReference type="SAM" id="MobiDB-lite"/>
    </source>
</evidence>